<proteinExistence type="predicted"/>
<feature type="transmembrane region" description="Helical" evidence="1">
    <location>
        <begin position="945"/>
        <end position="966"/>
    </location>
</feature>
<feature type="transmembrane region" description="Helical" evidence="1">
    <location>
        <begin position="501"/>
        <end position="521"/>
    </location>
</feature>
<dbReference type="EMBL" id="ASGP02000002">
    <property type="protein sequence ID" value="KAH9522803.1"/>
    <property type="molecule type" value="Genomic_DNA"/>
</dbReference>
<feature type="transmembrane region" description="Helical" evidence="1">
    <location>
        <begin position="89"/>
        <end position="111"/>
    </location>
</feature>
<feature type="transmembrane region" description="Helical" evidence="1">
    <location>
        <begin position="1163"/>
        <end position="1185"/>
    </location>
</feature>
<dbReference type="Proteomes" id="UP000790347">
    <property type="component" value="Unassembled WGS sequence"/>
</dbReference>
<protein>
    <submittedName>
        <fullName evidence="2">Uncharacterized protein</fullName>
    </submittedName>
</protein>
<keyword evidence="1" id="KW-0472">Membrane</keyword>
<feature type="transmembrane region" description="Helical" evidence="1">
    <location>
        <begin position="136"/>
        <end position="156"/>
    </location>
</feature>
<keyword evidence="1" id="KW-0812">Transmembrane</keyword>
<comment type="caution">
    <text evidence="2">The sequence shown here is derived from an EMBL/GenBank/DDBJ whole genome shotgun (WGS) entry which is preliminary data.</text>
</comment>
<feature type="transmembrane region" description="Helical" evidence="1">
    <location>
        <begin position="226"/>
        <end position="245"/>
    </location>
</feature>
<feature type="transmembrane region" description="Helical" evidence="1">
    <location>
        <begin position="724"/>
        <end position="748"/>
    </location>
</feature>
<organism evidence="2 3">
    <name type="scientific">Dermatophagoides farinae</name>
    <name type="common">American house dust mite</name>
    <dbReference type="NCBI Taxonomy" id="6954"/>
    <lineage>
        <taxon>Eukaryota</taxon>
        <taxon>Metazoa</taxon>
        <taxon>Ecdysozoa</taxon>
        <taxon>Arthropoda</taxon>
        <taxon>Chelicerata</taxon>
        <taxon>Arachnida</taxon>
        <taxon>Acari</taxon>
        <taxon>Acariformes</taxon>
        <taxon>Sarcoptiformes</taxon>
        <taxon>Astigmata</taxon>
        <taxon>Psoroptidia</taxon>
        <taxon>Analgoidea</taxon>
        <taxon>Pyroglyphidae</taxon>
        <taxon>Dermatophagoidinae</taxon>
        <taxon>Dermatophagoides</taxon>
    </lineage>
</organism>
<feature type="transmembrane region" description="Helical" evidence="1">
    <location>
        <begin position="454"/>
        <end position="476"/>
    </location>
</feature>
<evidence type="ECO:0000256" key="1">
    <source>
        <dbReference type="SAM" id="Phobius"/>
    </source>
</evidence>
<feature type="transmembrane region" description="Helical" evidence="1">
    <location>
        <begin position="201"/>
        <end position="220"/>
    </location>
</feature>
<feature type="transmembrane region" description="Helical" evidence="1">
    <location>
        <begin position="808"/>
        <end position="827"/>
    </location>
</feature>
<feature type="transmembrane region" description="Helical" evidence="1">
    <location>
        <begin position="1136"/>
        <end position="1157"/>
    </location>
</feature>
<gene>
    <name evidence="2" type="ORF">DERF_006361</name>
</gene>
<feature type="transmembrane region" description="Helical" evidence="1">
    <location>
        <begin position="338"/>
        <end position="361"/>
    </location>
</feature>
<feature type="transmembrane region" description="Helical" evidence="1">
    <location>
        <begin position="899"/>
        <end position="925"/>
    </location>
</feature>
<keyword evidence="1" id="KW-1133">Transmembrane helix</keyword>
<evidence type="ECO:0000313" key="2">
    <source>
        <dbReference type="EMBL" id="KAH9522803.1"/>
    </source>
</evidence>
<feature type="transmembrane region" description="Helical" evidence="1">
    <location>
        <begin position="311"/>
        <end position="332"/>
    </location>
</feature>
<feature type="transmembrane region" description="Helical" evidence="1">
    <location>
        <begin position="605"/>
        <end position="627"/>
    </location>
</feature>
<evidence type="ECO:0000313" key="3">
    <source>
        <dbReference type="Proteomes" id="UP000790347"/>
    </source>
</evidence>
<feature type="transmembrane region" description="Helical" evidence="1">
    <location>
        <begin position="562"/>
        <end position="585"/>
    </location>
</feature>
<accession>A0A922L824</accession>
<feature type="transmembrane region" description="Helical" evidence="1">
    <location>
        <begin position="1239"/>
        <end position="1261"/>
    </location>
</feature>
<name>A0A922L824_DERFA</name>
<reference evidence="2" key="1">
    <citation type="submission" date="2013-05" db="EMBL/GenBank/DDBJ databases">
        <authorList>
            <person name="Yim A.K.Y."/>
            <person name="Chan T.F."/>
            <person name="Ji K.M."/>
            <person name="Liu X.Y."/>
            <person name="Zhou J.W."/>
            <person name="Li R.Q."/>
            <person name="Yang K.Y."/>
            <person name="Li J."/>
            <person name="Li M."/>
            <person name="Law P.T.W."/>
            <person name="Wu Y.L."/>
            <person name="Cai Z.L."/>
            <person name="Qin H."/>
            <person name="Bao Y."/>
            <person name="Leung R.K.K."/>
            <person name="Ng P.K.S."/>
            <person name="Zou J."/>
            <person name="Zhong X.J."/>
            <person name="Ran P.X."/>
            <person name="Zhong N.S."/>
            <person name="Liu Z.G."/>
            <person name="Tsui S.K.W."/>
        </authorList>
    </citation>
    <scope>NUCLEOTIDE SEQUENCE</scope>
    <source>
        <strain evidence="2">Derf</strain>
        <tissue evidence="2">Whole organism</tissue>
    </source>
</reference>
<sequence length="1265" mass="151454">MFLDYESRLWKRLMKNKYYRRFHNHVFYLYYYDDYIRRNYCRQQMDTATINSSSNRRKKMNDNDDYEQLKLIDYNQIDYDSNVPLRRSFWNCIVPGIISLIQTFGAGLYALSPSYFQQYSFIGTFARFNPPEGREYFLTAWAIAAISVVIMMFICIPTRARQFRFVRILFLNKNDRHRLTNEEFEQFERSRDRILSAVRSFILTLVLVFPFGFLPTIIQLEAYKISMFWTVIWFIIINTNTWYLFMKTLLRLQQCFHRYNHLDSDSGGNVRLNQQAKIWRRQINNEFLRINRLYVELRREIYSNSNQLRRFVTTIFLDLSMQSTYLISIVLFTRVAPAITWVIMQITTGITTMLLIFLFSCSMLEFEDRKFFNQKQKCLNIGNVKRNIFTSKNSIKLDTPIEQTVGFTIIHDITINSELSVTNKMNANDDYEQLKSIDYNQIDYDSNVPLRRSFWNCIVPGIMSTIQTLGAGLYALSPSYFQQYSFIGTFARFNPPEGREYFLTAWAIAAISVVIMMFICIPTRARQFRFVRILFLNKNDRHRLTNEEFEQFERSRDRILSAVRSFMCVVILIFPFGFIPTIIQLEAYKISMFWTVFWFIIINTNIWYLFMTQYYFPIFIVMIQYYFRMRLRNLQKRLLRLQQCFYRCNHLDSDSGGNVRLNQQAKIWRRQINNEFLRINRLYVELRREIYSNSNQLRRFVTTIFTDLSMQSTYLISVVLFTKIAPAITLVIMQITTGITSMLLIFLFSCSMLEFEDRKFFNQKQKCLNIGNVKRNIFTGKNSIKLGTPIEQTVGFTIMHDITINSELSVTVLINISTFFFLIAPQIQSRLWKRFMRNKYYRHIHNHVFYLYYYDDHIRRNYRRRQQQQQSRPSDFDHWESMDYEQIDFDNNIRLRRSFWNVIIPGLMSTIQTIGAGLYVLSPGYFQQFSFFNTFARFNTPEGRIYFLTAWAIAAGSVVIMLFYCLPTRLEQFQFLRILRMNSGNNHRLNTKEFEHYERTRDRTFSAIRSFMSIFGLLFPFGFIPIMIEQEAYKISLFWTIFWFIIINMNQCYLSTAQYFSPIFITLLQYYFRLRQRNLQKRLLHLQRRFHIKQNIINNNNKIWIRKINNDIVRINRLYGELRQEIHSASNQTRRFVTAIFFDLCLQATYLISVAIFTSVAPAIKLAILQITIGIITMLTTFLYSSSMIEHEDWKFYCLKQKCLNHFSNSKQNIVTIKNLIKLGTPIERSFGFTLIHDIVISSHLSVTVLINISTFFFLLASQFR</sequence>
<keyword evidence="3" id="KW-1185">Reference proteome</keyword>
<feature type="transmembrane region" description="Helical" evidence="1">
    <location>
        <begin position="1007"/>
        <end position="1028"/>
    </location>
</feature>
<reference evidence="2" key="2">
    <citation type="journal article" date="2022" name="Res Sq">
        <title>Comparative Genomics Reveals Insights into the Divergent Evolution of Astigmatic Mites and Household Pest Adaptations.</title>
        <authorList>
            <person name="Xiong Q."/>
            <person name="Wan A.T.-Y."/>
            <person name="Liu X.-Y."/>
            <person name="Fung C.S.-H."/>
            <person name="Xiao X."/>
            <person name="Malainual N."/>
            <person name="Hou J."/>
            <person name="Wang L."/>
            <person name="Wang M."/>
            <person name="Yang K."/>
            <person name="Cui Y."/>
            <person name="Leung E."/>
            <person name="Nong W."/>
            <person name="Shin S.-K."/>
            <person name="Au S."/>
            <person name="Jeong K.Y."/>
            <person name="Chew F.T."/>
            <person name="Hui J."/>
            <person name="Leung T.F."/>
            <person name="Tungtrongchitr A."/>
            <person name="Zhong N."/>
            <person name="Liu Z."/>
            <person name="Tsui S."/>
        </authorList>
    </citation>
    <scope>NUCLEOTIDE SEQUENCE</scope>
    <source>
        <strain evidence="2">Derf</strain>
        <tissue evidence="2">Whole organism</tissue>
    </source>
</reference>
<feature type="transmembrane region" description="Helical" evidence="1">
    <location>
        <begin position="1040"/>
        <end position="1072"/>
    </location>
</feature>
<dbReference type="AlphaFoldDB" id="A0A922L824"/>